<accession>A0A3N0BXF2</accession>
<evidence type="ECO:0000259" key="2">
    <source>
        <dbReference type="Pfam" id="PF00534"/>
    </source>
</evidence>
<evidence type="ECO:0000313" key="5">
    <source>
        <dbReference type="Proteomes" id="UP000274046"/>
    </source>
</evidence>
<dbReference type="Pfam" id="PF00534">
    <property type="entry name" value="Glycos_transf_1"/>
    <property type="match status" value="1"/>
</dbReference>
<comment type="caution">
    <text evidence="4">The sequence shown here is derived from an EMBL/GenBank/DDBJ whole genome shotgun (WGS) entry which is preliminary data.</text>
</comment>
<dbReference type="FunFam" id="3.40.50.2000:FF:000119">
    <property type="entry name" value="Glycosyl transferase group 1"/>
    <property type="match status" value="1"/>
</dbReference>
<dbReference type="InterPro" id="IPR001296">
    <property type="entry name" value="Glyco_trans_1"/>
</dbReference>
<keyword evidence="5" id="KW-1185">Reference proteome</keyword>
<organism evidence="4 5">
    <name type="scientific">Pedobacter jejuensis</name>
    <dbReference type="NCBI Taxonomy" id="1268550"/>
    <lineage>
        <taxon>Bacteria</taxon>
        <taxon>Pseudomonadati</taxon>
        <taxon>Bacteroidota</taxon>
        <taxon>Sphingobacteriia</taxon>
        <taxon>Sphingobacteriales</taxon>
        <taxon>Sphingobacteriaceae</taxon>
        <taxon>Pedobacter</taxon>
    </lineage>
</organism>
<dbReference type="PANTHER" id="PTHR46401">
    <property type="entry name" value="GLYCOSYLTRANSFERASE WBBK-RELATED"/>
    <property type="match status" value="1"/>
</dbReference>
<proteinExistence type="predicted"/>
<dbReference type="Proteomes" id="UP000274046">
    <property type="component" value="Unassembled WGS sequence"/>
</dbReference>
<dbReference type="PANTHER" id="PTHR46401:SF2">
    <property type="entry name" value="GLYCOSYLTRANSFERASE WBBK-RELATED"/>
    <property type="match status" value="1"/>
</dbReference>
<dbReference type="Pfam" id="PF13439">
    <property type="entry name" value="Glyco_transf_4"/>
    <property type="match status" value="1"/>
</dbReference>
<evidence type="ECO:0000259" key="3">
    <source>
        <dbReference type="Pfam" id="PF13439"/>
    </source>
</evidence>
<dbReference type="EMBL" id="RBEE01000012">
    <property type="protein sequence ID" value="RNL53952.1"/>
    <property type="molecule type" value="Genomic_DNA"/>
</dbReference>
<dbReference type="GO" id="GO:0009103">
    <property type="term" value="P:lipopolysaccharide biosynthetic process"/>
    <property type="evidence" value="ECO:0007669"/>
    <property type="project" value="TreeGrafter"/>
</dbReference>
<dbReference type="CDD" id="cd03809">
    <property type="entry name" value="GT4_MtfB-like"/>
    <property type="match status" value="1"/>
</dbReference>
<reference evidence="4 5" key="1">
    <citation type="submission" date="2018-10" db="EMBL/GenBank/DDBJ databases">
        <title>Genome sequencing of Pedobacter jejuensis TNB23.</title>
        <authorList>
            <person name="Cho Y.-J."/>
            <person name="Cho A."/>
            <person name="Kim O.-S."/>
        </authorList>
    </citation>
    <scope>NUCLEOTIDE SEQUENCE [LARGE SCALE GENOMIC DNA]</scope>
    <source>
        <strain evidence="4 5">TNB23</strain>
    </source>
</reference>
<keyword evidence="1 4" id="KW-0808">Transferase</keyword>
<dbReference type="OrthoDB" id="9801609at2"/>
<evidence type="ECO:0000313" key="4">
    <source>
        <dbReference type="EMBL" id="RNL53952.1"/>
    </source>
</evidence>
<evidence type="ECO:0000256" key="1">
    <source>
        <dbReference type="ARBA" id="ARBA00022679"/>
    </source>
</evidence>
<sequence>MTKVLINGLLLNQDYSGVQYSIEYFIEALGAQNSKNYHFTVLLSHNYSGSLKERTNLTLKRISFNTSGRMKRIFYENVFLPIYFRRGGFRFYHSPGYVLPLLKIPAIVTVHDIIPLDFPRFSKDETVIYYKLFLRSSLKAASGIIAVSNCVKDDIMRKFPDILASKIHVVHHGIHSKFLRVSNIETLENVRERYHLPEKYMLFLGNIEPRKNLISIFRAFDVFKNRSSIPCKLVIAGKKGWKYSEVFDFLDKTSHKDDIIFTGYVRDADIPALYSMSEVFLFPSWYEGFGMPALEAMACGCPVIISNRGALPEITGKNCLIVDPSDISELAESMTNILSNGQVRDMLIANGLKWSGQFTWALAATKTLNIYQSISRE</sequence>
<dbReference type="AlphaFoldDB" id="A0A3N0BXF2"/>
<feature type="domain" description="Glycosyl transferase family 1" evidence="2">
    <location>
        <begin position="197"/>
        <end position="354"/>
    </location>
</feature>
<gene>
    <name evidence="4" type="ORF">D7004_07580</name>
</gene>
<dbReference type="GO" id="GO:0016757">
    <property type="term" value="F:glycosyltransferase activity"/>
    <property type="evidence" value="ECO:0007669"/>
    <property type="project" value="InterPro"/>
</dbReference>
<feature type="domain" description="Glycosyltransferase subfamily 4-like N-terminal" evidence="3">
    <location>
        <begin position="16"/>
        <end position="175"/>
    </location>
</feature>
<dbReference type="SUPFAM" id="SSF53756">
    <property type="entry name" value="UDP-Glycosyltransferase/glycogen phosphorylase"/>
    <property type="match status" value="1"/>
</dbReference>
<protein>
    <submittedName>
        <fullName evidence="4">Glycosyltransferase family 1 protein</fullName>
    </submittedName>
</protein>
<dbReference type="Gene3D" id="3.40.50.2000">
    <property type="entry name" value="Glycogen Phosphorylase B"/>
    <property type="match status" value="2"/>
</dbReference>
<name>A0A3N0BXF2_9SPHI</name>
<dbReference type="InterPro" id="IPR028098">
    <property type="entry name" value="Glyco_trans_4-like_N"/>
</dbReference>
<dbReference type="RefSeq" id="WP_123205276.1">
    <property type="nucleotide sequence ID" value="NZ_RBEE01000012.1"/>
</dbReference>